<keyword evidence="3 4" id="KW-0443">Lipid metabolism</keyword>
<feature type="active site" description="Nucleophile" evidence="4">
    <location>
        <position position="115"/>
    </location>
</feature>
<reference evidence="8" key="1">
    <citation type="submission" date="2020-03" db="EMBL/GenBank/DDBJ databases">
        <title>Solimonas marina sp. nov., isolated from deep seawater of the Pacific Ocean.</title>
        <authorList>
            <person name="Liu X."/>
            <person name="Lai Q."/>
            <person name="Sun F."/>
            <person name="Gai Y."/>
            <person name="Li G."/>
            <person name="Shao Z."/>
        </authorList>
    </citation>
    <scope>NUCLEOTIDE SEQUENCE</scope>
    <source>
        <strain evidence="8">C16B3</strain>
    </source>
</reference>
<feature type="chain" id="PRO_5036848676" description="PNPLA domain-containing protein" evidence="6">
    <location>
        <begin position="20"/>
        <end position="436"/>
    </location>
</feature>
<keyword evidence="9" id="KW-1185">Reference proteome</keyword>
<feature type="region of interest" description="Disordered" evidence="5">
    <location>
        <begin position="401"/>
        <end position="436"/>
    </location>
</feature>
<dbReference type="SUPFAM" id="SSF52151">
    <property type="entry name" value="FabD/lysophospholipase-like"/>
    <property type="match status" value="1"/>
</dbReference>
<evidence type="ECO:0000313" key="9">
    <source>
        <dbReference type="Proteomes" id="UP000653472"/>
    </source>
</evidence>
<evidence type="ECO:0000256" key="3">
    <source>
        <dbReference type="ARBA" id="ARBA00023098"/>
    </source>
</evidence>
<feature type="active site" description="Proton acceptor" evidence="4">
    <location>
        <position position="258"/>
    </location>
</feature>
<dbReference type="Proteomes" id="UP000653472">
    <property type="component" value="Unassembled WGS sequence"/>
</dbReference>
<evidence type="ECO:0000313" key="8">
    <source>
        <dbReference type="EMBL" id="NKF24613.1"/>
    </source>
</evidence>
<dbReference type="Gene3D" id="3.40.1090.10">
    <property type="entry name" value="Cytosolic phospholipase A2 catalytic domain"/>
    <property type="match status" value="1"/>
</dbReference>
<name>A0A969WDJ6_9GAMM</name>
<comment type="caution">
    <text evidence="8">The sequence shown here is derived from an EMBL/GenBank/DDBJ whole genome shotgun (WGS) entry which is preliminary data.</text>
</comment>
<dbReference type="PROSITE" id="PS51257">
    <property type="entry name" value="PROKAR_LIPOPROTEIN"/>
    <property type="match status" value="1"/>
</dbReference>
<sequence length="436" mass="46777">MRRRLPTSAMLIGAAAALAACAPAPRLPPPAPRLSTADPVGFEGEHVRLAYDSEHAFLEHSKLTFAALRRAAGDGPINALSLSGGGAGGAFGAGALVGWTRSGKRPEFQLVTGVSVGALIAPLAFLGPDWDPVLTRALAGDSSEHLLQRHLLDALFGSSLYAGRPLRELVTPFVTDKLIRAIAREYARGRRLYIETTDLDKGEPVIWDMGAIATHGGPAARKLFTNVLVASASIPAVFPPVLIRVTEHGHEYDEMHVDGATTMPLFIGPEVSALVTRDAPRLQNFRAYVLVDGQLGRFPSKTRLRTHKIVARAFDTNLTHEIRMALALAYNFADRYGMRFQLTAIPTGYPFGGPLDFKPAHMHKLFDYAAHCAESGQLWLSLDTMYHQAMTASAPMPGATPGCPVVDSADAPSDPASAHIQHAPDAHPKPQAVEHP</sequence>
<feature type="short sequence motif" description="DGA/G" evidence="4">
    <location>
        <begin position="258"/>
        <end position="260"/>
    </location>
</feature>
<keyword evidence="6" id="KW-0732">Signal</keyword>
<feature type="short sequence motif" description="GXGXXG" evidence="4">
    <location>
        <begin position="84"/>
        <end position="89"/>
    </location>
</feature>
<dbReference type="InterPro" id="IPR002641">
    <property type="entry name" value="PNPLA_dom"/>
</dbReference>
<feature type="domain" description="PNPLA" evidence="7">
    <location>
        <begin position="80"/>
        <end position="271"/>
    </location>
</feature>
<proteinExistence type="predicted"/>
<feature type="short sequence motif" description="GXSXG" evidence="4">
    <location>
        <begin position="113"/>
        <end position="117"/>
    </location>
</feature>
<dbReference type="PANTHER" id="PTHR14226">
    <property type="entry name" value="NEUROPATHY TARGET ESTERASE/SWISS CHEESE D.MELANOGASTER"/>
    <property type="match status" value="1"/>
</dbReference>
<dbReference type="RefSeq" id="WP_168149922.1">
    <property type="nucleotide sequence ID" value="NZ_JAAVXB010000017.1"/>
</dbReference>
<keyword evidence="1 4" id="KW-0378">Hydrolase</keyword>
<keyword evidence="2 4" id="KW-0442">Lipid degradation</keyword>
<feature type="compositionally biased region" description="Low complexity" evidence="5">
    <location>
        <begin position="404"/>
        <end position="418"/>
    </location>
</feature>
<dbReference type="GO" id="GO:0016042">
    <property type="term" value="P:lipid catabolic process"/>
    <property type="evidence" value="ECO:0007669"/>
    <property type="project" value="UniProtKB-UniRule"/>
</dbReference>
<organism evidence="8 9">
    <name type="scientific">Solimonas marina</name>
    <dbReference type="NCBI Taxonomy" id="2714601"/>
    <lineage>
        <taxon>Bacteria</taxon>
        <taxon>Pseudomonadati</taxon>
        <taxon>Pseudomonadota</taxon>
        <taxon>Gammaproteobacteria</taxon>
        <taxon>Nevskiales</taxon>
        <taxon>Nevskiaceae</taxon>
        <taxon>Solimonas</taxon>
    </lineage>
</organism>
<feature type="compositionally biased region" description="Basic and acidic residues" evidence="5">
    <location>
        <begin position="422"/>
        <end position="436"/>
    </location>
</feature>
<dbReference type="AlphaFoldDB" id="A0A969WDJ6"/>
<dbReference type="GO" id="GO:0016787">
    <property type="term" value="F:hydrolase activity"/>
    <property type="evidence" value="ECO:0007669"/>
    <property type="project" value="UniProtKB-UniRule"/>
</dbReference>
<dbReference type="InterPro" id="IPR016035">
    <property type="entry name" value="Acyl_Trfase/lysoPLipase"/>
</dbReference>
<evidence type="ECO:0000256" key="4">
    <source>
        <dbReference type="PROSITE-ProRule" id="PRU01161"/>
    </source>
</evidence>
<evidence type="ECO:0000256" key="5">
    <source>
        <dbReference type="SAM" id="MobiDB-lite"/>
    </source>
</evidence>
<dbReference type="Pfam" id="PF01734">
    <property type="entry name" value="Patatin"/>
    <property type="match status" value="1"/>
</dbReference>
<dbReference type="InterPro" id="IPR050301">
    <property type="entry name" value="NTE"/>
</dbReference>
<feature type="signal peptide" evidence="6">
    <location>
        <begin position="1"/>
        <end position="19"/>
    </location>
</feature>
<evidence type="ECO:0000256" key="2">
    <source>
        <dbReference type="ARBA" id="ARBA00022963"/>
    </source>
</evidence>
<accession>A0A969WDJ6</accession>
<dbReference type="PROSITE" id="PS51635">
    <property type="entry name" value="PNPLA"/>
    <property type="match status" value="1"/>
</dbReference>
<protein>
    <recommendedName>
        <fullName evidence="7">PNPLA domain-containing protein</fullName>
    </recommendedName>
</protein>
<dbReference type="EMBL" id="JAAVXB010000017">
    <property type="protein sequence ID" value="NKF24613.1"/>
    <property type="molecule type" value="Genomic_DNA"/>
</dbReference>
<evidence type="ECO:0000256" key="6">
    <source>
        <dbReference type="SAM" id="SignalP"/>
    </source>
</evidence>
<evidence type="ECO:0000256" key="1">
    <source>
        <dbReference type="ARBA" id="ARBA00022801"/>
    </source>
</evidence>
<dbReference type="PANTHER" id="PTHR14226:SF74">
    <property type="entry name" value="BLR4684 PROTEIN"/>
    <property type="match status" value="1"/>
</dbReference>
<evidence type="ECO:0000259" key="7">
    <source>
        <dbReference type="PROSITE" id="PS51635"/>
    </source>
</evidence>
<gene>
    <name evidence="8" type="ORF">G7Y82_20080</name>
</gene>